<dbReference type="Proteomes" id="UP001153636">
    <property type="component" value="Chromosome 5"/>
</dbReference>
<gene>
    <name evidence="1" type="ORF">PSYICH_LOCUS11537</name>
</gene>
<organism evidence="1 2">
    <name type="scientific">Psylliodes chrysocephalus</name>
    <dbReference type="NCBI Taxonomy" id="3402493"/>
    <lineage>
        <taxon>Eukaryota</taxon>
        <taxon>Metazoa</taxon>
        <taxon>Ecdysozoa</taxon>
        <taxon>Arthropoda</taxon>
        <taxon>Hexapoda</taxon>
        <taxon>Insecta</taxon>
        <taxon>Pterygota</taxon>
        <taxon>Neoptera</taxon>
        <taxon>Endopterygota</taxon>
        <taxon>Coleoptera</taxon>
        <taxon>Polyphaga</taxon>
        <taxon>Cucujiformia</taxon>
        <taxon>Chrysomeloidea</taxon>
        <taxon>Chrysomelidae</taxon>
        <taxon>Galerucinae</taxon>
        <taxon>Alticini</taxon>
        <taxon>Psylliodes</taxon>
    </lineage>
</organism>
<name>A0A9P0D2Q4_9CUCU</name>
<evidence type="ECO:0000313" key="1">
    <source>
        <dbReference type="EMBL" id="CAH1110933.1"/>
    </source>
</evidence>
<reference evidence="1" key="1">
    <citation type="submission" date="2022-01" db="EMBL/GenBank/DDBJ databases">
        <authorList>
            <person name="King R."/>
        </authorList>
    </citation>
    <scope>NUCLEOTIDE SEQUENCE</scope>
</reference>
<accession>A0A9P0D2Q4</accession>
<dbReference type="AlphaFoldDB" id="A0A9P0D2Q4"/>
<proteinExistence type="predicted"/>
<evidence type="ECO:0000313" key="2">
    <source>
        <dbReference type="Proteomes" id="UP001153636"/>
    </source>
</evidence>
<sequence length="103" mass="11631">MQDPPLRLFSSSPVTIASCLLAPPSDKLPKTTLMAGGISRFCVNLLETLEDKDTEDSELPIPQNIVENMTAKQEKWNNTTKCITKIMHKKEKTRIKAYVVFHN</sequence>
<dbReference type="EMBL" id="OV651817">
    <property type="protein sequence ID" value="CAH1110933.1"/>
    <property type="molecule type" value="Genomic_DNA"/>
</dbReference>
<keyword evidence="2" id="KW-1185">Reference proteome</keyword>
<protein>
    <submittedName>
        <fullName evidence="1">Uncharacterized protein</fullName>
    </submittedName>
</protein>